<keyword evidence="3" id="KW-1185">Reference proteome</keyword>
<feature type="compositionally biased region" description="Basic and acidic residues" evidence="1">
    <location>
        <begin position="731"/>
        <end position="751"/>
    </location>
</feature>
<gene>
    <name evidence="2" type="ORF">DUI87_16016</name>
</gene>
<feature type="compositionally biased region" description="Low complexity" evidence="1">
    <location>
        <begin position="1016"/>
        <end position="1030"/>
    </location>
</feature>
<sequence length="1129" mass="125827">MEHSPPSDLLDSSLAEESHEQRPQDTKPGETPKISLYVYSSDEEDTELTEPEKDPVFAGQKCFPEQKVLENILPFYSPKFSTSCEVEPSMDDGQLTVLISASGTKPPTEALDLRGKCSKEAKKEATFYSEDKIPSSKNYSDVPNIEEEENKTPISQMQNEFKTMQPQPPQINFISQNNFNISNGDTPVPDANQNKPTLSSNESLEPKPGAAGKEDTSSSLEKTQSPLPGYLVKHSSFISEEDFGKDKLSSSNEVINHSNKQALQRSSLTDLETCHKPSESFIEHEEGTADEMPWPDSEAWQSTLSTPLPISVGGIAGQSIHHTLGNPPALQPVDLEGQGAGAVEHEYDSHGCKKYPHPLSDELTDCGNGTMGERKTMCDFKNQALFPAHATENENSTDKETNTCQRLENCLSHSTKKPEKHANKTTVAGNPLLPLEKSRMPILDDTKKQGCDMLEENLIPSSAELVSDQKKDAKSRSKISEHTRDKPLSSDDDMKYESDRMETEEKEERNVLHKFEQEQVFTPNDTADHDNNSSKENDAHGPQTSQLPSSAHDTNIQGVKNTGQSLEQLASPRDFVKHKHDMTRDENTYSNNRKNHLDSSDEPMKHTNDSERLENIKSDFNNYSLPPRNTARQDNKTADEDNTTLETQQQVSPGDLVKPETTPDKKETKYTSEKLQSPSSNEVPNCQDRSSSGERKQKTAAVEGTGSPETEVVKEDMEQQFSGKHQLPPSRKSEMHEENIPGDKQQRRFEDFLTPDTNTAKEKDKLPSSRKYPSLPPETMVKPQEKITPEQKQKTSDSSGFKKHGTNFVKEKDGDPNSEKLPSSKEVLKPQEKSTLGERKQKTPAGEDTRSPEEKAIKEKDKYQGSGNHPLPPSSKLLKSEKNIQGGEKPQTVSESFTKTDANAVREKSKDPASGMYQSPHSSLPMKTEKNSATAKKEHLPPPHDEKPMYKTGSPEKKSEPERREKYQLGPSAQSERHSNDGSGDEGSVSDFRSYQAPLPRNDINCKRRAVPEETSLSNPEKSPKSSSPLHVASKGEINPAGNREKQPGFKKYKALSSKTLVRHEKDTAEREGSEQAAGKRREKKSELEDCSKVMPFSKYTVESYSEGSLDSAFKPLIIRVTDTFKHHS</sequence>
<comment type="caution">
    <text evidence="2">The sequence shown here is derived from an EMBL/GenBank/DDBJ whole genome shotgun (WGS) entry which is preliminary data.</text>
</comment>
<evidence type="ECO:0000256" key="1">
    <source>
        <dbReference type="SAM" id="MobiDB-lite"/>
    </source>
</evidence>
<dbReference type="OrthoDB" id="10250509at2759"/>
<reference evidence="2 3" key="1">
    <citation type="submission" date="2018-07" db="EMBL/GenBank/DDBJ databases">
        <title>A high quality draft genome assembly of the barn swallow (H. rustica rustica).</title>
        <authorList>
            <person name="Formenti G."/>
            <person name="Chiara M."/>
            <person name="Poveda L."/>
            <person name="Francoijs K.-J."/>
            <person name="Bonisoli-Alquati A."/>
            <person name="Canova L."/>
            <person name="Gianfranceschi L."/>
            <person name="Horner D.S."/>
            <person name="Saino N."/>
        </authorList>
    </citation>
    <scope>NUCLEOTIDE SEQUENCE [LARGE SCALE GENOMIC DNA]</scope>
    <source>
        <strain evidence="2">Chelidonia</strain>
        <tissue evidence="2">Blood</tissue>
    </source>
</reference>
<dbReference type="STRING" id="333673.A0A3M0K007"/>
<feature type="compositionally biased region" description="Basic and acidic residues" evidence="1">
    <location>
        <begin position="927"/>
        <end position="967"/>
    </location>
</feature>
<feature type="region of interest" description="Disordered" evidence="1">
    <location>
        <begin position="453"/>
        <end position="1089"/>
    </location>
</feature>
<feature type="compositionally biased region" description="Basic and acidic residues" evidence="1">
    <location>
        <begin position="526"/>
        <end position="539"/>
    </location>
</feature>
<feature type="compositionally biased region" description="Polar residues" evidence="1">
    <location>
        <begin position="217"/>
        <end position="226"/>
    </location>
</feature>
<accession>A0A3M0K007</accession>
<feature type="compositionally biased region" description="Polar residues" evidence="1">
    <location>
        <begin position="542"/>
        <end position="568"/>
    </location>
</feature>
<feature type="compositionally biased region" description="Low complexity" evidence="1">
    <location>
        <begin position="1"/>
        <end position="15"/>
    </location>
</feature>
<feature type="compositionally biased region" description="Basic and acidic residues" evidence="1">
    <location>
        <begin position="595"/>
        <end position="617"/>
    </location>
</feature>
<feature type="compositionally biased region" description="Basic and acidic residues" evidence="1">
    <location>
        <begin position="809"/>
        <end position="863"/>
    </location>
</feature>
<feature type="region of interest" description="Disordered" evidence="1">
    <location>
        <begin position="1"/>
        <end position="33"/>
    </location>
</feature>
<feature type="compositionally biased region" description="Basic and acidic residues" evidence="1">
    <location>
        <begin position="467"/>
        <end position="517"/>
    </location>
</feature>
<feature type="compositionally biased region" description="Basic and acidic residues" evidence="1">
    <location>
        <begin position="1062"/>
        <end position="1089"/>
    </location>
</feature>
<evidence type="ECO:0000313" key="2">
    <source>
        <dbReference type="EMBL" id="RMC06579.1"/>
    </source>
</evidence>
<feature type="compositionally biased region" description="Basic and acidic residues" evidence="1">
    <location>
        <begin position="125"/>
        <end position="134"/>
    </location>
</feature>
<feature type="compositionally biased region" description="Low complexity" evidence="1">
    <location>
        <begin position="170"/>
        <end position="183"/>
    </location>
</feature>
<feature type="compositionally biased region" description="Basic and acidic residues" evidence="1">
    <location>
        <begin position="657"/>
        <end position="672"/>
    </location>
</feature>
<proteinExistence type="predicted"/>
<feature type="region of interest" description="Disordered" evidence="1">
    <location>
        <begin position="415"/>
        <end position="441"/>
    </location>
</feature>
<feature type="compositionally biased region" description="Polar residues" evidence="1">
    <location>
        <begin position="673"/>
        <end position="690"/>
    </location>
</feature>
<feature type="region of interest" description="Disordered" evidence="1">
    <location>
        <begin position="167"/>
        <end position="227"/>
    </location>
</feature>
<protein>
    <submittedName>
        <fullName evidence="2">Uncharacterized protein</fullName>
    </submittedName>
</protein>
<name>A0A3M0K007_HIRRU</name>
<feature type="region of interest" description="Disordered" evidence="1">
    <location>
        <begin position="125"/>
        <end position="151"/>
    </location>
</feature>
<evidence type="ECO:0000313" key="3">
    <source>
        <dbReference type="Proteomes" id="UP000269221"/>
    </source>
</evidence>
<organism evidence="2 3">
    <name type="scientific">Hirundo rustica rustica</name>
    <dbReference type="NCBI Taxonomy" id="333673"/>
    <lineage>
        <taxon>Eukaryota</taxon>
        <taxon>Metazoa</taxon>
        <taxon>Chordata</taxon>
        <taxon>Craniata</taxon>
        <taxon>Vertebrata</taxon>
        <taxon>Euteleostomi</taxon>
        <taxon>Archelosauria</taxon>
        <taxon>Archosauria</taxon>
        <taxon>Dinosauria</taxon>
        <taxon>Saurischia</taxon>
        <taxon>Theropoda</taxon>
        <taxon>Coelurosauria</taxon>
        <taxon>Aves</taxon>
        <taxon>Neognathae</taxon>
        <taxon>Neoaves</taxon>
        <taxon>Telluraves</taxon>
        <taxon>Australaves</taxon>
        <taxon>Passeriformes</taxon>
        <taxon>Sylvioidea</taxon>
        <taxon>Hirundinidae</taxon>
        <taxon>Hirundo</taxon>
    </lineage>
</organism>
<dbReference type="EMBL" id="QRBI01000120">
    <property type="protein sequence ID" value="RMC06579.1"/>
    <property type="molecule type" value="Genomic_DNA"/>
</dbReference>
<dbReference type="Proteomes" id="UP000269221">
    <property type="component" value="Unassembled WGS sequence"/>
</dbReference>
<feature type="compositionally biased region" description="Polar residues" evidence="1">
    <location>
        <begin position="891"/>
        <end position="901"/>
    </location>
</feature>
<feature type="compositionally biased region" description="Basic and acidic residues" evidence="1">
    <location>
        <begin position="783"/>
        <end position="795"/>
    </location>
</feature>
<feature type="compositionally biased region" description="Basic and acidic residues" evidence="1">
    <location>
        <begin position="16"/>
        <end position="30"/>
    </location>
</feature>
<feature type="compositionally biased region" description="Polar residues" evidence="1">
    <location>
        <begin position="191"/>
        <end position="203"/>
    </location>
</feature>
<dbReference type="AlphaFoldDB" id="A0A3M0K007"/>